<gene>
    <name evidence="1" type="primary">mobL</name>
    <name evidence="1" type="ORF">K3F53_15695</name>
</gene>
<organism evidence="1 2">
    <name type="scientific">Aneurinibacillus thermoaerophilus</name>
    <dbReference type="NCBI Taxonomy" id="143495"/>
    <lineage>
        <taxon>Bacteria</taxon>
        <taxon>Bacillati</taxon>
        <taxon>Bacillota</taxon>
        <taxon>Bacilli</taxon>
        <taxon>Bacillales</taxon>
        <taxon>Paenibacillaceae</taxon>
        <taxon>Aneurinibacillus group</taxon>
        <taxon>Aneurinibacillus</taxon>
    </lineage>
</organism>
<dbReference type="Proteomes" id="UP000826616">
    <property type="component" value="Chromosome"/>
</dbReference>
<evidence type="ECO:0000313" key="1">
    <source>
        <dbReference type="EMBL" id="QYY44662.1"/>
    </source>
</evidence>
<dbReference type="GeneID" id="97142826"/>
<keyword evidence="2" id="KW-1185">Reference proteome</keyword>
<proteinExistence type="predicted"/>
<evidence type="ECO:0000313" key="2">
    <source>
        <dbReference type="Proteomes" id="UP000826616"/>
    </source>
</evidence>
<protein>
    <submittedName>
        <fullName evidence="1">Relaxase MobL</fullName>
    </submittedName>
</protein>
<name>A0ABX8YGP5_ANETH</name>
<reference evidence="1 2" key="1">
    <citation type="submission" date="2021-08" db="EMBL/GenBank/DDBJ databases">
        <title>Complete genome sequence of the strain Aneurinibacillus thermoaerophilus CCM 8960.</title>
        <authorList>
            <person name="Musilova J."/>
            <person name="Kourilova X."/>
            <person name="Pernicova I."/>
            <person name="Bezdicek M."/>
            <person name="Lengerova M."/>
            <person name="Obruca S."/>
            <person name="Sedlar K."/>
        </authorList>
    </citation>
    <scope>NUCLEOTIDE SEQUENCE [LARGE SCALE GENOMIC DNA]</scope>
    <source>
        <strain evidence="1 2">CCM 8960</strain>
    </source>
</reference>
<dbReference type="RefSeq" id="WP_220561057.1">
    <property type="nucleotide sequence ID" value="NZ_CP080764.1"/>
</dbReference>
<accession>A0ABX8YGP5</accession>
<dbReference type="EMBL" id="CP080764">
    <property type="protein sequence ID" value="QYY44662.1"/>
    <property type="molecule type" value="Genomic_DNA"/>
</dbReference>
<sequence length="202" mass="24464">MFIHYRNASFKKIDGLIRDNAKELKVFDLRQHKQMQDLFLKAIDKLPNDRKEWFYGYQSVNKARPYIDQLSTLYLETYHAEEMEELETLLDEQVAVNKRLYGEGSDSSYKENKLDELYERMGNAVLTQMREYQKEVERPKKRTSGIRNGKYYYYFNPLTKGSELRQAMFLLSKTMRKTYHDYQNERHIAEFDRMLEGYNHEM</sequence>
<dbReference type="Pfam" id="PF18555">
    <property type="entry name" value="MobL"/>
    <property type="match status" value="1"/>
</dbReference>
<dbReference type="InterPro" id="IPR041073">
    <property type="entry name" value="MobL"/>
</dbReference>